<dbReference type="VEuPathDB" id="TriTrypDB:TcIL3000_8_6230"/>
<organism evidence="2">
    <name type="scientific">Trypanosoma congolense (strain IL3000)</name>
    <dbReference type="NCBI Taxonomy" id="1068625"/>
    <lineage>
        <taxon>Eukaryota</taxon>
        <taxon>Discoba</taxon>
        <taxon>Euglenozoa</taxon>
        <taxon>Kinetoplastea</taxon>
        <taxon>Metakinetoplastina</taxon>
        <taxon>Trypanosomatida</taxon>
        <taxon>Trypanosomatidae</taxon>
        <taxon>Trypanosoma</taxon>
        <taxon>Nannomonas</taxon>
    </lineage>
</organism>
<protein>
    <submittedName>
        <fullName evidence="2">Uncharacterized protein</fullName>
    </submittedName>
</protein>
<gene>
    <name evidence="2" type="ORF">TCIL3000_8_6230</name>
</gene>
<sequence>MAPFLILLTVIFSIRHTYAESDSALMTLSNENGIVEKMRRAHLQWQLSWRVGNEEEVTANAGIDAPVGERVATLNVEGRRQQKTLTGFQCEESRRTTAGFRQGRCSFLLTACTPDEKREVFFHYRVLQSTDDYKAGTTAAMSRRSKLYEETDNGGDGVEIGAVTYRTEIAGEKDYDPGINIILQLQRASAGGTDCQNWIPSSVKFEGMSAVEVAERNWRRRAATSAMERWGYPLIFVVALYGSLRIAAEAVSRRRQVPVAPKDRKTR</sequence>
<proteinExistence type="predicted"/>
<feature type="signal peptide" evidence="1">
    <location>
        <begin position="1"/>
        <end position="19"/>
    </location>
</feature>
<dbReference type="AlphaFoldDB" id="G0USN3"/>
<reference evidence="2" key="1">
    <citation type="journal article" date="2012" name="Proc. Natl. Acad. Sci. U.S.A.">
        <title>Antigenic diversity is generated by distinct evolutionary mechanisms in African trypanosome species.</title>
        <authorList>
            <person name="Jackson A.P."/>
            <person name="Berry A."/>
            <person name="Aslett M."/>
            <person name="Allison H.C."/>
            <person name="Burton P."/>
            <person name="Vavrova-Anderson J."/>
            <person name="Brown R."/>
            <person name="Browne H."/>
            <person name="Corton N."/>
            <person name="Hauser H."/>
            <person name="Gamble J."/>
            <person name="Gilderthorp R."/>
            <person name="Marcello L."/>
            <person name="McQuillan J."/>
            <person name="Otto T.D."/>
            <person name="Quail M.A."/>
            <person name="Sanders M.J."/>
            <person name="van Tonder A."/>
            <person name="Ginger M.L."/>
            <person name="Field M.C."/>
            <person name="Barry J.D."/>
            <person name="Hertz-Fowler C."/>
            <person name="Berriman M."/>
        </authorList>
    </citation>
    <scope>NUCLEOTIDE SEQUENCE</scope>
    <source>
        <strain evidence="2">IL3000</strain>
    </source>
</reference>
<keyword evidence="1" id="KW-0732">Signal</keyword>
<name>G0USN3_TRYCI</name>
<dbReference type="EMBL" id="HE575321">
    <property type="protein sequence ID" value="CCC92396.1"/>
    <property type="molecule type" value="Genomic_DNA"/>
</dbReference>
<evidence type="ECO:0000313" key="2">
    <source>
        <dbReference type="EMBL" id="CCC92396.1"/>
    </source>
</evidence>
<evidence type="ECO:0000256" key="1">
    <source>
        <dbReference type="SAM" id="SignalP"/>
    </source>
</evidence>
<accession>G0USN3</accession>
<feature type="chain" id="PRO_5003410140" evidence="1">
    <location>
        <begin position="20"/>
        <end position="267"/>
    </location>
</feature>